<accession>A0A645HMF0</accession>
<reference evidence="1" key="1">
    <citation type="submission" date="2019-08" db="EMBL/GenBank/DDBJ databases">
        <authorList>
            <person name="Kucharzyk K."/>
            <person name="Murdoch R.W."/>
            <person name="Higgins S."/>
            <person name="Loffler F."/>
        </authorList>
    </citation>
    <scope>NUCLEOTIDE SEQUENCE</scope>
</reference>
<comment type="caution">
    <text evidence="1">The sequence shown here is derived from an EMBL/GenBank/DDBJ whole genome shotgun (WGS) entry which is preliminary data.</text>
</comment>
<dbReference type="AlphaFoldDB" id="A0A645HMF0"/>
<sequence length="107" mass="11573">MPFWHELYTIGRTPFIPLILPSRESSPAIRVFSRLSWLIAPMHAKIPAAIGKSNKAPSFFISAGARLTVILLTGNVNPEFVIAVLTRSLDSLTAESGSPTISKTGKP</sequence>
<organism evidence="1">
    <name type="scientific">bioreactor metagenome</name>
    <dbReference type="NCBI Taxonomy" id="1076179"/>
    <lineage>
        <taxon>unclassified sequences</taxon>
        <taxon>metagenomes</taxon>
        <taxon>ecological metagenomes</taxon>
    </lineage>
</organism>
<evidence type="ECO:0000313" key="1">
    <source>
        <dbReference type="EMBL" id="MPN40225.1"/>
    </source>
</evidence>
<protein>
    <submittedName>
        <fullName evidence="1">Uncharacterized protein</fullName>
    </submittedName>
</protein>
<proteinExistence type="predicted"/>
<name>A0A645HMF0_9ZZZZ</name>
<dbReference type="EMBL" id="VSSQ01096496">
    <property type="protein sequence ID" value="MPN40225.1"/>
    <property type="molecule type" value="Genomic_DNA"/>
</dbReference>
<gene>
    <name evidence="1" type="ORF">SDC9_187761</name>
</gene>